<dbReference type="SUPFAM" id="SSF46785">
    <property type="entry name" value="Winged helix' DNA-binding domain"/>
    <property type="match status" value="2"/>
</dbReference>
<dbReference type="Gene3D" id="3.30.70.920">
    <property type="match status" value="1"/>
</dbReference>
<dbReference type="PRINTS" id="PR00033">
    <property type="entry name" value="HTHASNC"/>
</dbReference>
<evidence type="ECO:0000256" key="4">
    <source>
        <dbReference type="SAM" id="MobiDB-lite"/>
    </source>
</evidence>
<dbReference type="Pfam" id="PF13404">
    <property type="entry name" value="HTH_AsnC-type"/>
    <property type="match status" value="2"/>
</dbReference>
<dbReference type="InterPro" id="IPR019887">
    <property type="entry name" value="Tscrpt_reg_AsnC/Lrp_C"/>
</dbReference>
<dbReference type="GO" id="GO:0005829">
    <property type="term" value="C:cytosol"/>
    <property type="evidence" value="ECO:0007669"/>
    <property type="project" value="TreeGrafter"/>
</dbReference>
<dbReference type="InterPro" id="IPR000485">
    <property type="entry name" value="AsnC-type_HTH_dom"/>
</dbReference>
<dbReference type="PANTHER" id="PTHR30154:SF34">
    <property type="entry name" value="TRANSCRIPTIONAL REGULATOR AZLB"/>
    <property type="match status" value="1"/>
</dbReference>
<reference evidence="6 7" key="1">
    <citation type="submission" date="2019-03" db="EMBL/GenBank/DDBJ databases">
        <title>Draft genome sequences of novel Actinobacteria.</title>
        <authorList>
            <person name="Sahin N."/>
            <person name="Ay H."/>
            <person name="Saygin H."/>
        </authorList>
    </citation>
    <scope>NUCLEOTIDE SEQUENCE [LARGE SCALE GENOMIC DNA]</scope>
    <source>
        <strain evidence="6 7">DSM 41900</strain>
    </source>
</reference>
<protein>
    <submittedName>
        <fullName evidence="6">AsnC family transcriptional regulator</fullName>
    </submittedName>
</protein>
<comment type="caution">
    <text evidence="6">The sequence shown here is derived from an EMBL/GenBank/DDBJ whole genome shotgun (WGS) entry which is preliminary data.</text>
</comment>
<evidence type="ECO:0000256" key="2">
    <source>
        <dbReference type="ARBA" id="ARBA00023125"/>
    </source>
</evidence>
<dbReference type="InterPro" id="IPR011008">
    <property type="entry name" value="Dimeric_a/b-barrel"/>
</dbReference>
<sequence>MSECGVRGCGSVFAWFTRGWCARGAAGGGRIPSWARFRTADYASGVDLHGPNGLDEWDGLDGLDRRLVHALQLDGRAAFTRVGEVLGVSHQTVARRYRSLRAAGVLRVRGLPHARRLGHTEWSLRLRCRPAAAAEVARALARRADTGWVALTATAGEVLCTLRTADPATRDGLLLRTLPRTADVREVSASCLLRTHVGDAAGRGGRLAALDPGQAAALRRPAPGGGAGAEPHRPDATDPPLFAALAADGRASARELAARLGRSETWARERIDRLRRHGTLYFEADVDAARLGHHSTTALWLTTPPAHTAAVARALTTHSPVVFAATVTGRSNLVAAVVTRDAEALHAYLDGPLRELAAVTHVESVPVLHIVKRR</sequence>
<keyword evidence="2" id="KW-0238">DNA-binding</keyword>
<proteinExistence type="predicted"/>
<evidence type="ECO:0000313" key="7">
    <source>
        <dbReference type="Proteomes" id="UP000295345"/>
    </source>
</evidence>
<dbReference type="EMBL" id="SMKI01000093">
    <property type="protein sequence ID" value="TDC75821.1"/>
    <property type="molecule type" value="Genomic_DNA"/>
</dbReference>
<dbReference type="Proteomes" id="UP000295345">
    <property type="component" value="Unassembled WGS sequence"/>
</dbReference>
<evidence type="ECO:0000256" key="3">
    <source>
        <dbReference type="ARBA" id="ARBA00023163"/>
    </source>
</evidence>
<keyword evidence="3" id="KW-0804">Transcription</keyword>
<accession>A0A4R4TE74</accession>
<dbReference type="GO" id="GO:0043565">
    <property type="term" value="F:sequence-specific DNA binding"/>
    <property type="evidence" value="ECO:0007669"/>
    <property type="project" value="InterPro"/>
</dbReference>
<dbReference type="PANTHER" id="PTHR30154">
    <property type="entry name" value="LEUCINE-RESPONSIVE REGULATORY PROTEIN"/>
    <property type="match status" value="1"/>
</dbReference>
<dbReference type="InterPro" id="IPR019888">
    <property type="entry name" value="Tscrpt_reg_AsnC-like"/>
</dbReference>
<dbReference type="OrthoDB" id="3453230at2"/>
<dbReference type="InterPro" id="IPR036390">
    <property type="entry name" value="WH_DNA-bd_sf"/>
</dbReference>
<dbReference type="GO" id="GO:0043200">
    <property type="term" value="P:response to amino acid"/>
    <property type="evidence" value="ECO:0007669"/>
    <property type="project" value="TreeGrafter"/>
</dbReference>
<dbReference type="SMART" id="SM00344">
    <property type="entry name" value="HTH_ASNC"/>
    <property type="match status" value="2"/>
</dbReference>
<dbReference type="PROSITE" id="PS50956">
    <property type="entry name" value="HTH_ASNC_2"/>
    <property type="match status" value="2"/>
</dbReference>
<gene>
    <name evidence="6" type="ORF">E1283_11285</name>
</gene>
<dbReference type="InterPro" id="IPR036388">
    <property type="entry name" value="WH-like_DNA-bd_sf"/>
</dbReference>
<keyword evidence="7" id="KW-1185">Reference proteome</keyword>
<organism evidence="6 7">
    <name type="scientific">Streptomyces hainanensis</name>
    <dbReference type="NCBI Taxonomy" id="402648"/>
    <lineage>
        <taxon>Bacteria</taxon>
        <taxon>Bacillati</taxon>
        <taxon>Actinomycetota</taxon>
        <taxon>Actinomycetes</taxon>
        <taxon>Kitasatosporales</taxon>
        <taxon>Streptomycetaceae</taxon>
        <taxon>Streptomyces</taxon>
    </lineage>
</organism>
<evidence type="ECO:0000259" key="5">
    <source>
        <dbReference type="PROSITE" id="PS50956"/>
    </source>
</evidence>
<dbReference type="Gene3D" id="1.10.10.10">
    <property type="entry name" value="Winged helix-like DNA-binding domain superfamily/Winged helix DNA-binding domain"/>
    <property type="match status" value="2"/>
</dbReference>
<dbReference type="Pfam" id="PF01037">
    <property type="entry name" value="AsnC_trans_reg"/>
    <property type="match status" value="1"/>
</dbReference>
<feature type="domain" description="HTH asnC-type" evidence="5">
    <location>
        <begin position="243"/>
        <end position="294"/>
    </location>
</feature>
<feature type="domain" description="HTH asnC-type" evidence="5">
    <location>
        <begin position="60"/>
        <end position="120"/>
    </location>
</feature>
<keyword evidence="1" id="KW-0805">Transcription regulation</keyword>
<dbReference type="AlphaFoldDB" id="A0A4R4TE74"/>
<feature type="region of interest" description="Disordered" evidence="4">
    <location>
        <begin position="217"/>
        <end position="239"/>
    </location>
</feature>
<evidence type="ECO:0000313" key="6">
    <source>
        <dbReference type="EMBL" id="TDC75821.1"/>
    </source>
</evidence>
<name>A0A4R4TE74_9ACTN</name>
<dbReference type="SUPFAM" id="SSF54909">
    <property type="entry name" value="Dimeric alpha+beta barrel"/>
    <property type="match status" value="1"/>
</dbReference>
<evidence type="ECO:0000256" key="1">
    <source>
        <dbReference type="ARBA" id="ARBA00023015"/>
    </source>
</evidence>